<dbReference type="Proteomes" id="UP000597877">
    <property type="component" value="Unassembled WGS sequence"/>
</dbReference>
<comment type="caution">
    <text evidence="3">The sequence shown here is derived from an EMBL/GenBank/DDBJ whole genome shotgun (WGS) entry which is preliminary data.</text>
</comment>
<evidence type="ECO:0000313" key="3">
    <source>
        <dbReference type="EMBL" id="MBC5668899.1"/>
    </source>
</evidence>
<dbReference type="InterPro" id="IPR003961">
    <property type="entry name" value="FN3_dom"/>
</dbReference>
<dbReference type="RefSeq" id="WP_021952392.1">
    <property type="nucleotide sequence ID" value="NZ_JACOOZ010000011.1"/>
</dbReference>
<feature type="domain" description="Fibronectin type-III" evidence="2">
    <location>
        <begin position="235"/>
        <end position="330"/>
    </location>
</feature>
<evidence type="ECO:0000256" key="1">
    <source>
        <dbReference type="SAM" id="SignalP"/>
    </source>
</evidence>
<dbReference type="InterPro" id="IPR036116">
    <property type="entry name" value="FN3_sf"/>
</dbReference>
<dbReference type="Pfam" id="PF00041">
    <property type="entry name" value="fn3"/>
    <property type="match status" value="1"/>
</dbReference>
<name>A0ABR7F7C2_9FIRM</name>
<feature type="signal peptide" evidence="1">
    <location>
        <begin position="1"/>
        <end position="23"/>
    </location>
</feature>
<sequence>MKNIKVKVMAIMLVVVMVFTGCATQQSDIKINADGTGKVTVNVEIDEEAYIDATLKMLKASGLSNVEIALYEKELRKELPKSFAEAGAKKVVRDGKTYYQITRNQTIKKGNLSQDITEGGEGYVTTDTFYLKMDFASQMNDLGGMDAGMVDGDIASQFKAAGLDMDSLVKMTVNVEMPKAIVATTGTISETNKNIATFDVKISKNQTLFATTNSNVTLETAKAKYKADNTISKPSVKKLKANKVSKKAKKATATLKFSKVSGAKKYQVQYSTKGSFKGAKTKTIKKTTYKLTKLKKGTKYYVRVRAVKYNMSKDTVYSKWTKKKAVKTKK</sequence>
<dbReference type="PROSITE" id="PS50853">
    <property type="entry name" value="FN3"/>
    <property type="match status" value="1"/>
</dbReference>
<dbReference type="InterPro" id="IPR013783">
    <property type="entry name" value="Ig-like_fold"/>
</dbReference>
<gene>
    <name evidence="3" type="ORF">H8S00_13065</name>
</gene>
<accession>A0ABR7F7C2</accession>
<dbReference type="SUPFAM" id="SSF49265">
    <property type="entry name" value="Fibronectin type III"/>
    <property type="match status" value="1"/>
</dbReference>
<reference evidence="3 4" key="1">
    <citation type="submission" date="2020-08" db="EMBL/GenBank/DDBJ databases">
        <title>Genome public.</title>
        <authorList>
            <person name="Liu C."/>
            <person name="Sun Q."/>
        </authorList>
    </citation>
    <scope>NUCLEOTIDE SEQUENCE [LARGE SCALE GENOMIC DNA]</scope>
    <source>
        <strain evidence="3 4">BX4</strain>
    </source>
</reference>
<evidence type="ECO:0000259" key="2">
    <source>
        <dbReference type="PROSITE" id="PS50853"/>
    </source>
</evidence>
<organism evidence="3 4">
    <name type="scientific">Eubacterium segne</name>
    <dbReference type="NCBI Taxonomy" id="2763045"/>
    <lineage>
        <taxon>Bacteria</taxon>
        <taxon>Bacillati</taxon>
        <taxon>Bacillota</taxon>
        <taxon>Clostridia</taxon>
        <taxon>Eubacteriales</taxon>
        <taxon>Eubacteriaceae</taxon>
        <taxon>Eubacterium</taxon>
    </lineage>
</organism>
<proteinExistence type="predicted"/>
<evidence type="ECO:0000313" key="4">
    <source>
        <dbReference type="Proteomes" id="UP000597877"/>
    </source>
</evidence>
<keyword evidence="4" id="KW-1185">Reference proteome</keyword>
<dbReference type="PROSITE" id="PS51257">
    <property type="entry name" value="PROKAR_LIPOPROTEIN"/>
    <property type="match status" value="1"/>
</dbReference>
<dbReference type="Gene3D" id="2.60.40.10">
    <property type="entry name" value="Immunoglobulins"/>
    <property type="match status" value="1"/>
</dbReference>
<protein>
    <submittedName>
        <fullName evidence="3">Fibronectin type III domain-containing protein</fullName>
    </submittedName>
</protein>
<keyword evidence="1" id="KW-0732">Signal</keyword>
<feature type="chain" id="PRO_5045558597" evidence="1">
    <location>
        <begin position="24"/>
        <end position="330"/>
    </location>
</feature>
<dbReference type="EMBL" id="JACOOZ010000011">
    <property type="protein sequence ID" value="MBC5668899.1"/>
    <property type="molecule type" value="Genomic_DNA"/>
</dbReference>